<evidence type="ECO:0000313" key="1">
    <source>
        <dbReference type="EMBL" id="RXN00098.1"/>
    </source>
</evidence>
<name>A0A662YU23_ACIRT</name>
<dbReference type="AlphaFoldDB" id="A0A662YU23"/>
<protein>
    <submittedName>
        <fullName evidence="1">Uncharacterized protein</fullName>
    </submittedName>
</protein>
<comment type="caution">
    <text evidence="1">The sequence shown here is derived from an EMBL/GenBank/DDBJ whole genome shotgun (WGS) entry which is preliminary data.</text>
</comment>
<evidence type="ECO:0000313" key="2">
    <source>
        <dbReference type="Proteomes" id="UP000289886"/>
    </source>
</evidence>
<reference evidence="1 2" key="1">
    <citation type="submission" date="2019-01" db="EMBL/GenBank/DDBJ databases">
        <title>Draft Genome and Complete Hox-Cluster Characterization of the Sterlet Sturgeon (Acipenser ruthenus).</title>
        <authorList>
            <person name="Wei Q."/>
        </authorList>
    </citation>
    <scope>NUCLEOTIDE SEQUENCE [LARGE SCALE GENOMIC DNA]</scope>
    <source>
        <strain evidence="1">WHYD16114868_AA</strain>
        <tissue evidence="1">Blood</tissue>
    </source>
</reference>
<organism evidence="1 2">
    <name type="scientific">Acipenser ruthenus</name>
    <name type="common">Sterlet sturgeon</name>
    <dbReference type="NCBI Taxonomy" id="7906"/>
    <lineage>
        <taxon>Eukaryota</taxon>
        <taxon>Metazoa</taxon>
        <taxon>Chordata</taxon>
        <taxon>Craniata</taxon>
        <taxon>Vertebrata</taxon>
        <taxon>Euteleostomi</taxon>
        <taxon>Actinopterygii</taxon>
        <taxon>Chondrostei</taxon>
        <taxon>Acipenseriformes</taxon>
        <taxon>Acipenseridae</taxon>
        <taxon>Acipenser</taxon>
    </lineage>
</organism>
<proteinExistence type="predicted"/>
<sequence length="69" mass="7767">MKAKPVRYSIAGQYEVSNEPSKGLKDMPSDVAVITGYHTIHLAELRKPETSKRKILMQGTLTPNKKRDL</sequence>
<keyword evidence="2" id="KW-1185">Reference proteome</keyword>
<accession>A0A662YU23</accession>
<dbReference type="EMBL" id="SCEB01000242">
    <property type="protein sequence ID" value="RXN00098.1"/>
    <property type="molecule type" value="Genomic_DNA"/>
</dbReference>
<dbReference type="Proteomes" id="UP000289886">
    <property type="component" value="Unassembled WGS sequence"/>
</dbReference>
<gene>
    <name evidence="1" type="ORF">EOD39_10241</name>
</gene>